<dbReference type="GO" id="GO:0005737">
    <property type="term" value="C:cytoplasm"/>
    <property type="evidence" value="ECO:0007669"/>
    <property type="project" value="TreeGrafter"/>
</dbReference>
<dbReference type="CDD" id="cd17113">
    <property type="entry name" value="RA_ARAPs"/>
    <property type="match status" value="1"/>
</dbReference>
<feature type="domain" description="Rho-GAP" evidence="2">
    <location>
        <begin position="481"/>
        <end position="676"/>
    </location>
</feature>
<dbReference type="InterPro" id="IPR052227">
    <property type="entry name" value="Arf-Rho-GAP_ANK-PH_domain"/>
</dbReference>
<organism evidence="3 4">
    <name type="scientific">Ancylostoma caninum</name>
    <name type="common">Dog hookworm</name>
    <dbReference type="NCBI Taxonomy" id="29170"/>
    <lineage>
        <taxon>Eukaryota</taxon>
        <taxon>Metazoa</taxon>
        <taxon>Ecdysozoa</taxon>
        <taxon>Nematoda</taxon>
        <taxon>Chromadorea</taxon>
        <taxon>Rhabditida</taxon>
        <taxon>Rhabditina</taxon>
        <taxon>Rhabditomorpha</taxon>
        <taxon>Strongyloidea</taxon>
        <taxon>Ancylostomatidae</taxon>
        <taxon>Ancylostomatinae</taxon>
        <taxon>Ancylostoma</taxon>
    </lineage>
</organism>
<evidence type="ECO:0000256" key="1">
    <source>
        <dbReference type="SAM" id="MobiDB-lite"/>
    </source>
</evidence>
<protein>
    <submittedName>
        <fullName evidence="3">RhoGAP domain protein</fullName>
    </submittedName>
</protein>
<feature type="region of interest" description="Disordered" evidence="1">
    <location>
        <begin position="75"/>
        <end position="145"/>
    </location>
</feature>
<gene>
    <name evidence="3" type="ORF">ANCCAN_05317</name>
</gene>
<evidence type="ECO:0000313" key="3">
    <source>
        <dbReference type="EMBL" id="RCN48676.1"/>
    </source>
</evidence>
<dbReference type="STRING" id="29170.A0A368GWD6"/>
<dbReference type="SMART" id="SM00324">
    <property type="entry name" value="RhoGAP"/>
    <property type="match status" value="1"/>
</dbReference>
<evidence type="ECO:0000313" key="4">
    <source>
        <dbReference type="Proteomes" id="UP000252519"/>
    </source>
</evidence>
<name>A0A368GWD6_ANCCA</name>
<dbReference type="Proteomes" id="UP000252519">
    <property type="component" value="Unassembled WGS sequence"/>
</dbReference>
<feature type="region of interest" description="Disordered" evidence="1">
    <location>
        <begin position="1"/>
        <end position="57"/>
    </location>
</feature>
<dbReference type="SUPFAM" id="SSF48350">
    <property type="entry name" value="GTPase activation domain, GAP"/>
    <property type="match status" value="1"/>
</dbReference>
<feature type="compositionally biased region" description="Polar residues" evidence="1">
    <location>
        <begin position="206"/>
        <end position="227"/>
    </location>
</feature>
<feature type="compositionally biased region" description="Pro residues" evidence="1">
    <location>
        <begin position="75"/>
        <end position="88"/>
    </location>
</feature>
<dbReference type="Pfam" id="PF00620">
    <property type="entry name" value="RhoGAP"/>
    <property type="match status" value="1"/>
</dbReference>
<dbReference type="PROSITE" id="PS50238">
    <property type="entry name" value="RHOGAP"/>
    <property type="match status" value="1"/>
</dbReference>
<feature type="compositionally biased region" description="Pro residues" evidence="1">
    <location>
        <begin position="184"/>
        <end position="196"/>
    </location>
</feature>
<accession>A0A368GWD6</accession>
<keyword evidence="4" id="KW-1185">Reference proteome</keyword>
<feature type="region of interest" description="Disordered" evidence="1">
    <location>
        <begin position="169"/>
        <end position="274"/>
    </location>
</feature>
<dbReference type="AlphaFoldDB" id="A0A368GWD6"/>
<evidence type="ECO:0000259" key="2">
    <source>
        <dbReference type="PROSITE" id="PS50238"/>
    </source>
</evidence>
<feature type="compositionally biased region" description="Low complexity" evidence="1">
    <location>
        <begin position="20"/>
        <end position="41"/>
    </location>
</feature>
<comment type="caution">
    <text evidence="3">The sequence shown here is derived from an EMBL/GenBank/DDBJ whole genome shotgun (WGS) entry which is preliminary data.</text>
</comment>
<dbReference type="PANTHER" id="PTHR45899:SF2">
    <property type="entry name" value="RHO GTPASE ACTIVATING PROTEIN AT 15B, ISOFORM C"/>
    <property type="match status" value="1"/>
</dbReference>
<sequence length="1234" mass="138955">MSAKPPVPKPRTRFNVGVVSCEASPSRSASHSATSSTDSTAVIDSNGNSDAQGSSTYPAVESELVSYGVIPPPVPPLPPIFLPSPPLPDTRSQNSSSSVSTPSPPVPPRPKRWEPPKTVVNSHGDDGLYDIMPGEKKSDPSNVGAQRIDFIENPIYMSRFSMKKLSLASNDGKPEANYVTKELPPSPVKELPPSPVEPKECPVPVTASSSSDANDNITNQPSSSDVSLLSDAPQCRLEATVPVPRPPMSARNDAYEDRYTPTPRRSVAPSVDSFGTNSSPFDQFEKVIEVAEIPENISDTVELVNNDNETEDCIAGPFSLLGCELICREDQTITIRLSERETNKVVVFTAEKDAETWILLLGECWLSEYDLLRSSVQQVHACGTFWLRQGATSDWMYTAAALHGRTMFYVLLDSPDYIYELDVRKVLLLRERLDKTDWCPKCKRKDQKGPFLISLEGCALYVECCDDLCTGKWFSAIQDSLSMSPSVVEDYRLTADNIPIIVDKCLRFIAAYGIRSEGIYRRNGKISEAKDIYRRLTEDPVRTHIASTSEETAYAVADVLRQFFRRLKSPLIPTSIHKEIYKLVEARNTCDNAIRYAEYRRILQQMPLVHYHTLRKLMAHLSEVVKYCEVNKASVENVAKVFGPSLFHTEMKTGFDDTTQQIGAVIDLINGYDVIFEVTSREEICRAMVEQAQLHKATTSNAVRADGLLVPIHVWERENRPFNVKIDLAAEEVCREAVARRGFDAPQDGNYAIFEVIMDGALSRRLTPFEKLSRTVLDHWLTWQCTDGYLLFDHDNWPYTDTELDFFSGKVKIAEPGSKTFHSYEMKVEEGVKIAAYKHDKLWKEWKVSDTIFYSGCCANRKAPNAYNVTVFDKKGVCVTDKFVGYCISFRLMPERTRFLNVVQFIETGGQPPPLVHLGRRGIQALAMLRSLLPSVRAARLLSTDAVASSSIVEEKPIKKIGRALETYIKLSREHVSMMARERADFELGKRHLANMMNLDPHTMTQDDIDTAIRYLFPSGLFDPKARPVMRPPDEILPKFHRFSFDDEGRPKDTRFFTLQPAFYGLLSDVGMRTKAVTSFYNDHLLLRRKGAELEPFNTSGSQWLSREKLEKKLGEKISEEMYTHLLMAFDYLVTLPSSSVEEKFIMQYREPLAASTTSRLFGPDIPEVKVDPVTNRRQASVKTRCKDTRVEVQVSDAGTGKFDIDGHDLHTFRQLIARYRVSLVCMSCLVMIS</sequence>
<dbReference type="GO" id="GO:0005547">
    <property type="term" value="F:phosphatidylinositol-3,4,5-trisphosphate binding"/>
    <property type="evidence" value="ECO:0007669"/>
    <property type="project" value="TreeGrafter"/>
</dbReference>
<reference evidence="3 4" key="1">
    <citation type="submission" date="2014-10" db="EMBL/GenBank/DDBJ databases">
        <title>Draft genome of the hookworm Ancylostoma caninum.</title>
        <authorList>
            <person name="Mitreva M."/>
        </authorList>
    </citation>
    <scope>NUCLEOTIDE SEQUENCE [LARGE SCALE GENOMIC DNA]</scope>
    <source>
        <strain evidence="3 4">Baltimore</strain>
    </source>
</reference>
<dbReference type="EMBL" id="JOJR01000044">
    <property type="protein sequence ID" value="RCN48676.1"/>
    <property type="molecule type" value="Genomic_DNA"/>
</dbReference>
<dbReference type="OrthoDB" id="29546at2759"/>
<feature type="compositionally biased region" description="Polar residues" evidence="1">
    <location>
        <begin position="42"/>
        <end position="57"/>
    </location>
</feature>
<proteinExistence type="predicted"/>
<dbReference type="PANTHER" id="PTHR45899">
    <property type="entry name" value="RHO GTPASE ACTIVATING PROTEIN AT 15B, ISOFORM C"/>
    <property type="match status" value="1"/>
</dbReference>
<dbReference type="InterPro" id="IPR000198">
    <property type="entry name" value="RhoGAP_dom"/>
</dbReference>
<dbReference type="InterPro" id="IPR008936">
    <property type="entry name" value="Rho_GTPase_activation_prot"/>
</dbReference>
<dbReference type="Gene3D" id="1.10.555.10">
    <property type="entry name" value="Rho GTPase activation protein"/>
    <property type="match status" value="1"/>
</dbReference>
<dbReference type="GO" id="GO:0007165">
    <property type="term" value="P:signal transduction"/>
    <property type="evidence" value="ECO:0007669"/>
    <property type="project" value="InterPro"/>
</dbReference>